<gene>
    <name evidence="3" type="ORF">SDC9_65261</name>
</gene>
<dbReference type="Pfam" id="PF13237">
    <property type="entry name" value="Fer4_10"/>
    <property type="match status" value="1"/>
</dbReference>
<dbReference type="EMBL" id="VSSQ01003061">
    <property type="protein sequence ID" value="MPM18844.1"/>
    <property type="molecule type" value="Genomic_DNA"/>
</dbReference>
<comment type="caution">
    <text evidence="3">The sequence shown here is derived from an EMBL/GenBank/DDBJ whole genome shotgun (WGS) entry which is preliminary data.</text>
</comment>
<keyword evidence="1" id="KW-0472">Membrane</keyword>
<dbReference type="Gene3D" id="3.40.50.360">
    <property type="match status" value="1"/>
</dbReference>
<proteinExistence type="predicted"/>
<dbReference type="InterPro" id="IPR017900">
    <property type="entry name" value="4Fe4S_Fe_S_CS"/>
</dbReference>
<keyword evidence="1" id="KW-0812">Transmembrane</keyword>
<feature type="domain" description="4Fe-4S ferredoxin-type" evidence="2">
    <location>
        <begin position="206"/>
        <end position="234"/>
    </location>
</feature>
<dbReference type="InterPro" id="IPR047964">
    <property type="entry name" value="EFR1-like"/>
</dbReference>
<dbReference type="InterPro" id="IPR017896">
    <property type="entry name" value="4Fe4S_Fe-S-bd"/>
</dbReference>
<name>A0A644XXR4_9ZZZZ</name>
<feature type="transmembrane region" description="Helical" evidence="1">
    <location>
        <begin position="38"/>
        <end position="58"/>
    </location>
</feature>
<organism evidence="3">
    <name type="scientific">bioreactor metagenome</name>
    <dbReference type="NCBI Taxonomy" id="1076179"/>
    <lineage>
        <taxon>unclassified sequences</taxon>
        <taxon>metagenomes</taxon>
        <taxon>ecological metagenomes</taxon>
    </lineage>
</organism>
<accession>A0A644XXR4</accession>
<keyword evidence="1" id="KW-1133">Transmembrane helix</keyword>
<dbReference type="PROSITE" id="PS00198">
    <property type="entry name" value="4FE4S_FER_1"/>
    <property type="match status" value="2"/>
</dbReference>
<dbReference type="InterPro" id="IPR029039">
    <property type="entry name" value="Flavoprotein-like_sf"/>
</dbReference>
<evidence type="ECO:0000313" key="3">
    <source>
        <dbReference type="EMBL" id="MPM18844.1"/>
    </source>
</evidence>
<reference evidence="3" key="1">
    <citation type="submission" date="2019-08" db="EMBL/GenBank/DDBJ databases">
        <authorList>
            <person name="Kucharzyk K."/>
            <person name="Murdoch R.W."/>
            <person name="Higgins S."/>
            <person name="Loffler F."/>
        </authorList>
    </citation>
    <scope>NUCLEOTIDE SEQUENCE</scope>
</reference>
<dbReference type="Gene3D" id="3.30.70.20">
    <property type="match status" value="1"/>
</dbReference>
<dbReference type="SUPFAM" id="SSF52218">
    <property type="entry name" value="Flavoproteins"/>
    <property type="match status" value="1"/>
</dbReference>
<evidence type="ECO:0000259" key="2">
    <source>
        <dbReference type="PROSITE" id="PS51379"/>
    </source>
</evidence>
<dbReference type="AlphaFoldDB" id="A0A644XXR4"/>
<sequence length="251" mass="27525">MIFYFSGTGNSKWVAEQLAERTDDQAMSIADLTRDGPTAVAVLGGSVVGIVFPVYAWGAPKIVERFCKGINVGEDTYTYAVCTCGDEAGNAMKRLKKVFPWQSAFSIAMPNNYIPMYDVDSEPLAKSKVQRASEQIRSIAASVQKKERIYSVHTGPLAGLKTSVVSPMFNSFARSTKPFAAGDDCTGCNLCQKICPISAISMQDGKPVWVRKHCTQCMACINRCPQRCIQYGSGTKGRGRYYFSTKLLEND</sequence>
<dbReference type="PROSITE" id="PS51379">
    <property type="entry name" value="4FE4S_FER_2"/>
    <property type="match status" value="2"/>
</dbReference>
<protein>
    <recommendedName>
        <fullName evidence="2">4Fe-4S ferredoxin-type domain-containing protein</fullName>
    </recommendedName>
</protein>
<feature type="domain" description="4Fe-4S ferredoxin-type" evidence="2">
    <location>
        <begin position="176"/>
        <end position="205"/>
    </location>
</feature>
<dbReference type="NCBIfam" id="NF038196">
    <property type="entry name" value="ferrodoxin_EFR1"/>
    <property type="match status" value="1"/>
</dbReference>
<dbReference type="SUPFAM" id="SSF54862">
    <property type="entry name" value="4Fe-4S ferredoxins"/>
    <property type="match status" value="1"/>
</dbReference>
<evidence type="ECO:0000256" key="1">
    <source>
        <dbReference type="SAM" id="Phobius"/>
    </source>
</evidence>